<reference evidence="3 4" key="1">
    <citation type="submission" date="2018-07" db="EMBL/GenBank/DDBJ databases">
        <title>Whole genome Sequencing of Pseudoxanthomonas gei KCTC 32298 (T).</title>
        <authorList>
            <person name="Kumar S."/>
            <person name="Bansal K."/>
            <person name="Kaur A."/>
            <person name="Patil P."/>
            <person name="Sharma S."/>
            <person name="Patil P.B."/>
        </authorList>
    </citation>
    <scope>NUCLEOTIDE SEQUENCE [LARGE SCALE GENOMIC DNA]</scope>
    <source>
        <strain evidence="3 4">KCTC 32298</strain>
    </source>
</reference>
<organism evidence="3 4">
    <name type="scientific">Pseudoxanthomonas gei</name>
    <dbReference type="NCBI Taxonomy" id="1383030"/>
    <lineage>
        <taxon>Bacteria</taxon>
        <taxon>Pseudomonadati</taxon>
        <taxon>Pseudomonadota</taxon>
        <taxon>Gammaproteobacteria</taxon>
        <taxon>Lysobacterales</taxon>
        <taxon>Lysobacteraceae</taxon>
        <taxon>Pseudoxanthomonas</taxon>
    </lineage>
</organism>
<name>A0ABX0AEY0_9GAMM</name>
<evidence type="ECO:0000259" key="2">
    <source>
        <dbReference type="Pfam" id="PF04892"/>
    </source>
</evidence>
<keyword evidence="4" id="KW-1185">Reference proteome</keyword>
<keyword evidence="1" id="KW-0472">Membrane</keyword>
<proteinExistence type="predicted"/>
<accession>A0ABX0AEY0</accession>
<evidence type="ECO:0000313" key="3">
    <source>
        <dbReference type="EMBL" id="NDK38715.1"/>
    </source>
</evidence>
<feature type="transmembrane region" description="Helical" evidence="1">
    <location>
        <begin position="36"/>
        <end position="55"/>
    </location>
</feature>
<protein>
    <recommendedName>
        <fullName evidence="2">VanZ-like domain-containing protein</fullName>
    </recommendedName>
</protein>
<evidence type="ECO:0000256" key="1">
    <source>
        <dbReference type="SAM" id="Phobius"/>
    </source>
</evidence>
<keyword evidence="1" id="KW-1133">Transmembrane helix</keyword>
<evidence type="ECO:0000313" key="4">
    <source>
        <dbReference type="Proteomes" id="UP001429354"/>
    </source>
</evidence>
<feature type="transmembrane region" description="Helical" evidence="1">
    <location>
        <begin position="86"/>
        <end position="106"/>
    </location>
</feature>
<gene>
    <name evidence="3" type="ORF">DT603_07660</name>
</gene>
<dbReference type="Pfam" id="PF04892">
    <property type="entry name" value="VanZ"/>
    <property type="match status" value="1"/>
</dbReference>
<keyword evidence="1" id="KW-0812">Transmembrane</keyword>
<feature type="domain" description="VanZ-like" evidence="2">
    <location>
        <begin position="84"/>
        <end position="154"/>
    </location>
</feature>
<dbReference type="InterPro" id="IPR006976">
    <property type="entry name" value="VanZ-like"/>
</dbReference>
<feature type="transmembrane region" description="Helical" evidence="1">
    <location>
        <begin position="143"/>
        <end position="160"/>
    </location>
</feature>
<comment type="caution">
    <text evidence="3">The sequence shown here is derived from an EMBL/GenBank/DDBJ whole genome shotgun (WGS) entry which is preliminary data.</text>
</comment>
<sequence>MSESLSGTLSRFTASCWRMANQPSAAPPRLARPLNVLRWVLCDLCVLLVVIAVLLPSRAMSWLRRDYPLINWPMSRLDHASSRFDLVHVVLFAAVSFTVSCLWPRLPWWKLALAMLALATGSELLQFWAPGREPRVSDAYDDLLGAAVGLTLALPFRWLLRRTQPPDQSE</sequence>
<dbReference type="EMBL" id="QOVG01000004">
    <property type="protein sequence ID" value="NDK38715.1"/>
    <property type="molecule type" value="Genomic_DNA"/>
</dbReference>
<dbReference type="Proteomes" id="UP001429354">
    <property type="component" value="Unassembled WGS sequence"/>
</dbReference>